<evidence type="ECO:0000313" key="2">
    <source>
        <dbReference type="EMBL" id="KAL1591653.1"/>
    </source>
</evidence>
<dbReference type="EMBL" id="JAKJXO020000023">
    <property type="protein sequence ID" value="KAL1591653.1"/>
    <property type="molecule type" value="Genomic_DNA"/>
</dbReference>
<feature type="region of interest" description="Disordered" evidence="1">
    <location>
        <begin position="44"/>
        <end position="453"/>
    </location>
</feature>
<sequence length="473" mass="52744">MSSSYFDAQPAKAPPPAALLDIPGGTGLENAGLLSPQVSRILEDLQLEDKSSSEDEHENASLSGDSNSDKDTNRDRKSRRDLAEQDYNIQKGQSSPLSRKNERSKGRNQSPSQQPGLHSQKNPHLARFHSLRSMLFSSQIENNIQKLTESQMQDQPESKWKAEHDQRKGLNRPKTPESQSPPREGLAKRMKSGLKRMASKDSPPPMAKIPEDNVSTASDDDEEDAYHSNDSDINHSDIEDLVRWVSKRDPPSDGEARKLQDDDTNKISKTDSGHESLGHSDVEDLVRWLSRKDDPQSRTLQKADSTTRTQPQVETVQRNYGYDSDASTESDWEIATQQTAHRDSINDDDVDDLVRWVSRKEGLHAGPVRKQKGSGTGTPSGSEVQDPNTEELDRWVAKKDDTSGESQNASKESLPIIDEPAQEPKAAPKAAPKVGSRLKREVSHTKPPAMERALTHDDVDYLVQWVTRKNTNT</sequence>
<comment type="caution">
    <text evidence="2">The sequence shown here is derived from an EMBL/GenBank/DDBJ whole genome shotgun (WGS) entry which is preliminary data.</text>
</comment>
<proteinExistence type="predicted"/>
<evidence type="ECO:0000313" key="3">
    <source>
        <dbReference type="Proteomes" id="UP001521785"/>
    </source>
</evidence>
<dbReference type="Proteomes" id="UP001521785">
    <property type="component" value="Unassembled WGS sequence"/>
</dbReference>
<feature type="compositionally biased region" description="Polar residues" evidence="1">
    <location>
        <begin position="87"/>
        <end position="98"/>
    </location>
</feature>
<feature type="compositionally biased region" description="Basic and acidic residues" evidence="1">
    <location>
        <begin position="67"/>
        <end position="83"/>
    </location>
</feature>
<feature type="compositionally biased region" description="Basic and acidic residues" evidence="1">
    <location>
        <begin position="391"/>
        <end position="402"/>
    </location>
</feature>
<feature type="compositionally biased region" description="Basic and acidic residues" evidence="1">
    <location>
        <begin position="44"/>
        <end position="54"/>
    </location>
</feature>
<reference evidence="2 3" key="1">
    <citation type="submission" date="2024-02" db="EMBL/GenBank/DDBJ databases">
        <title>De novo assembly and annotation of 12 fungi associated with fruit tree decline syndrome in Ontario, Canada.</title>
        <authorList>
            <person name="Sulman M."/>
            <person name="Ellouze W."/>
            <person name="Ilyukhin E."/>
        </authorList>
    </citation>
    <scope>NUCLEOTIDE SEQUENCE [LARGE SCALE GENOMIC DNA]</scope>
    <source>
        <strain evidence="2 3">M42-189</strain>
    </source>
</reference>
<gene>
    <name evidence="2" type="ORF">SLS60_011651</name>
</gene>
<feature type="compositionally biased region" description="Basic and acidic residues" evidence="1">
    <location>
        <begin position="352"/>
        <end position="363"/>
    </location>
</feature>
<feature type="compositionally biased region" description="Basic and acidic residues" evidence="1">
    <location>
        <begin position="156"/>
        <end position="168"/>
    </location>
</feature>
<feature type="compositionally biased region" description="Polar residues" evidence="1">
    <location>
        <begin position="107"/>
        <end position="122"/>
    </location>
</feature>
<protein>
    <submittedName>
        <fullName evidence="2">Uncharacterized protein</fullName>
    </submittedName>
</protein>
<feature type="compositionally biased region" description="Polar residues" evidence="1">
    <location>
        <begin position="135"/>
        <end position="155"/>
    </location>
</feature>
<organism evidence="2 3">
    <name type="scientific">Paraconiothyrium brasiliense</name>
    <dbReference type="NCBI Taxonomy" id="300254"/>
    <lineage>
        <taxon>Eukaryota</taxon>
        <taxon>Fungi</taxon>
        <taxon>Dikarya</taxon>
        <taxon>Ascomycota</taxon>
        <taxon>Pezizomycotina</taxon>
        <taxon>Dothideomycetes</taxon>
        <taxon>Pleosporomycetidae</taxon>
        <taxon>Pleosporales</taxon>
        <taxon>Massarineae</taxon>
        <taxon>Didymosphaeriaceae</taxon>
        <taxon>Paraconiothyrium</taxon>
    </lineage>
</organism>
<feature type="region of interest" description="Disordered" evidence="1">
    <location>
        <begin position="1"/>
        <end position="32"/>
    </location>
</feature>
<feature type="compositionally biased region" description="Polar residues" evidence="1">
    <location>
        <begin position="297"/>
        <end position="318"/>
    </location>
</feature>
<feature type="compositionally biased region" description="Polar residues" evidence="1">
    <location>
        <begin position="377"/>
        <end position="387"/>
    </location>
</feature>
<evidence type="ECO:0000256" key="1">
    <source>
        <dbReference type="SAM" id="MobiDB-lite"/>
    </source>
</evidence>
<keyword evidence="3" id="KW-1185">Reference proteome</keyword>
<feature type="compositionally biased region" description="Basic and acidic residues" evidence="1">
    <location>
        <begin position="225"/>
        <end position="296"/>
    </location>
</feature>
<name>A0ABR3QHN1_9PLEO</name>
<accession>A0ABR3QHN1</accession>
<feature type="compositionally biased region" description="Low complexity" evidence="1">
    <location>
        <begin position="424"/>
        <end position="433"/>
    </location>
</feature>